<reference evidence="2" key="2">
    <citation type="submission" date="2019-01" db="EMBL/GenBank/DDBJ databases">
        <authorList>
            <person name="Graves T."/>
            <person name="Eichler E.E."/>
            <person name="Wilson R.K."/>
        </authorList>
    </citation>
    <scope>NUCLEOTIDE SEQUENCE [LARGE SCALE GENOMIC DNA]</scope>
    <source>
        <strain evidence="2">17573</strain>
    </source>
</reference>
<feature type="chain" id="PRO_5023846901" description="Secreted protein" evidence="1">
    <location>
        <begin position="20"/>
        <end position="101"/>
    </location>
</feature>
<accession>A0A5F8ATK9</accession>
<dbReference type="Ensembl" id="ENSMMUT00000097645.1">
    <property type="protein sequence ID" value="ENSMMUP00000080246.1"/>
    <property type="gene ID" value="ENSMMUG00000051180.1"/>
</dbReference>
<reference evidence="3" key="1">
    <citation type="journal article" date="2007" name="Science">
        <title>Evolutionary and biomedical insights from the rhesus macaque genome.</title>
        <authorList>
            <person name="Gibbs R.A."/>
            <person name="Rogers J."/>
            <person name="Katze M.G."/>
            <person name="Bumgarner R."/>
            <person name="Weinstock G.M."/>
            <person name="Mardis E.R."/>
            <person name="Remington K.A."/>
            <person name="Strausberg R.L."/>
            <person name="Venter J.C."/>
            <person name="Wilson R.K."/>
            <person name="Batzer M.A."/>
            <person name="Bustamante C.D."/>
            <person name="Eichler E.E."/>
            <person name="Hahn M.W."/>
            <person name="Hardison R.C."/>
            <person name="Makova K.D."/>
            <person name="Miller W."/>
            <person name="Milosavljevic A."/>
            <person name="Palermo R.E."/>
            <person name="Siepel A."/>
            <person name="Sikela J.M."/>
            <person name="Attaway T."/>
            <person name="Bell S."/>
            <person name="Bernard K.E."/>
            <person name="Buhay C.J."/>
            <person name="Chandrabose M.N."/>
            <person name="Dao M."/>
            <person name="Davis C."/>
            <person name="Delehaunty K.D."/>
            <person name="Ding Y."/>
            <person name="Dinh H.H."/>
            <person name="Dugan-Rocha S."/>
            <person name="Fulton L.A."/>
            <person name="Gabisi R.A."/>
            <person name="Garner T.T."/>
            <person name="Godfrey J."/>
            <person name="Hawes A.C."/>
            <person name="Hernandez J."/>
            <person name="Hines S."/>
            <person name="Holder M."/>
            <person name="Hume J."/>
            <person name="Jhangiani S.N."/>
            <person name="Joshi V."/>
            <person name="Khan Z.M."/>
            <person name="Kirkness E.F."/>
            <person name="Cree A."/>
            <person name="Fowler R.G."/>
            <person name="Lee S."/>
            <person name="Lewis L.R."/>
            <person name="Li Z."/>
            <person name="Liu Y.-S."/>
            <person name="Moore S.M."/>
            <person name="Muzny D."/>
            <person name="Nazareth L.V."/>
            <person name="Ngo D.N."/>
            <person name="Okwuonu G.O."/>
            <person name="Pai G."/>
            <person name="Parker D."/>
            <person name="Paul H.A."/>
            <person name="Pfannkoch C."/>
            <person name="Pohl C.S."/>
            <person name="Rogers Y.-H.C."/>
            <person name="Ruiz S.J."/>
            <person name="Sabo A."/>
            <person name="Santibanez J."/>
            <person name="Schneider B.W."/>
            <person name="Smith S.M."/>
            <person name="Sodergren E."/>
            <person name="Svatek A.F."/>
            <person name="Utterback T.R."/>
            <person name="Vattathil S."/>
            <person name="Warren W."/>
            <person name="White C.S."/>
            <person name="Chinwalla A.T."/>
            <person name="Feng Y."/>
            <person name="Halpern A.L."/>
            <person name="Hillier L.W."/>
            <person name="Huang X."/>
            <person name="Minx P."/>
            <person name="Nelson J.O."/>
            <person name="Pepin K.H."/>
            <person name="Qin X."/>
            <person name="Sutton G.G."/>
            <person name="Venter E."/>
            <person name="Walenz B.P."/>
            <person name="Wallis J.W."/>
            <person name="Worley K.C."/>
            <person name="Yang S.-P."/>
            <person name="Jones S.M."/>
            <person name="Marra M.A."/>
            <person name="Rocchi M."/>
            <person name="Schein J.E."/>
            <person name="Baertsch R."/>
            <person name="Clarke L."/>
            <person name="Csuros M."/>
            <person name="Glasscock J."/>
            <person name="Harris R.A."/>
            <person name="Havlak P."/>
            <person name="Jackson A.R."/>
            <person name="Jiang H."/>
            <person name="Liu Y."/>
            <person name="Messina D.N."/>
            <person name="Shen Y."/>
            <person name="Song H.X.-Z."/>
            <person name="Wylie T."/>
            <person name="Zhang L."/>
            <person name="Birney E."/>
            <person name="Han K."/>
            <person name="Konkel M.K."/>
            <person name="Lee J."/>
            <person name="Smit A.F.A."/>
            <person name="Ullmer B."/>
            <person name="Wang H."/>
            <person name="Xing J."/>
            <person name="Burhans R."/>
            <person name="Cheng Z."/>
            <person name="Karro J.E."/>
            <person name="Ma J."/>
            <person name="Raney B."/>
            <person name="She X."/>
            <person name="Cox M.J."/>
            <person name="Demuth J.P."/>
            <person name="Dumas L.J."/>
            <person name="Han S.-G."/>
            <person name="Hopkins J."/>
            <person name="Karimpour-Fard A."/>
            <person name="Kim Y.H."/>
            <person name="Pollack J.R."/>
            <person name="Vinar T."/>
            <person name="Addo-Quaye C."/>
            <person name="Degenhardt J."/>
            <person name="Denby A."/>
            <person name="Hubisz M.J."/>
            <person name="Indap A."/>
            <person name="Kosiol C."/>
            <person name="Lahn B.T."/>
            <person name="Lawson H.A."/>
            <person name="Marklein A."/>
            <person name="Nielsen R."/>
            <person name="Vallender E.J."/>
            <person name="Clark A.G."/>
            <person name="Ferguson B."/>
            <person name="Hernandez R.D."/>
            <person name="Hirani K."/>
            <person name="Kehrer-Sawatzki H."/>
            <person name="Kolb J."/>
            <person name="Patil S."/>
            <person name="Pu L.-L."/>
            <person name="Ren Y."/>
            <person name="Smith D.G."/>
            <person name="Wheeler D.A."/>
            <person name="Schenck I."/>
            <person name="Ball E.V."/>
            <person name="Chen R."/>
            <person name="Cooper D.N."/>
            <person name="Giardine B."/>
            <person name="Hsu F."/>
            <person name="Kent W.J."/>
            <person name="Lesk A."/>
            <person name="Nelson D.L."/>
            <person name="O'brien W.E."/>
            <person name="Pruefer K."/>
            <person name="Stenson P.D."/>
            <person name="Wallace J.C."/>
            <person name="Ke H."/>
            <person name="Liu X.-M."/>
            <person name="Wang P."/>
            <person name="Xiang A.P."/>
            <person name="Yang F."/>
            <person name="Barber G.P."/>
            <person name="Haussler D."/>
            <person name="Karolchik D."/>
            <person name="Kern A.D."/>
            <person name="Kuhn R.M."/>
            <person name="Smith K.E."/>
            <person name="Zwieg A.S."/>
        </authorList>
    </citation>
    <scope>NUCLEOTIDE SEQUENCE [LARGE SCALE GENOMIC DNA]</scope>
    <source>
        <strain evidence="3">17573</strain>
    </source>
</reference>
<keyword evidence="1" id="KW-0732">Signal</keyword>
<reference evidence="2" key="3">
    <citation type="submission" date="2025-08" db="UniProtKB">
        <authorList>
            <consortium name="Ensembl"/>
        </authorList>
    </citation>
    <scope>IDENTIFICATION</scope>
    <source>
        <strain evidence="2">17573</strain>
    </source>
</reference>
<name>A0A5F8ATK9_MACMU</name>
<dbReference type="Proteomes" id="UP000006718">
    <property type="component" value="Chromosome 12"/>
</dbReference>
<reference evidence="2" key="4">
    <citation type="submission" date="2025-09" db="UniProtKB">
        <authorList>
            <consortium name="Ensembl"/>
        </authorList>
    </citation>
    <scope>IDENTIFICATION</scope>
    <source>
        <strain evidence="2">17573</strain>
    </source>
</reference>
<organism evidence="2 3">
    <name type="scientific">Macaca mulatta</name>
    <name type="common">Rhesus macaque</name>
    <dbReference type="NCBI Taxonomy" id="9544"/>
    <lineage>
        <taxon>Eukaryota</taxon>
        <taxon>Metazoa</taxon>
        <taxon>Chordata</taxon>
        <taxon>Craniata</taxon>
        <taxon>Vertebrata</taxon>
        <taxon>Euteleostomi</taxon>
        <taxon>Mammalia</taxon>
        <taxon>Eutheria</taxon>
        <taxon>Euarchontoglires</taxon>
        <taxon>Primates</taxon>
        <taxon>Haplorrhini</taxon>
        <taxon>Catarrhini</taxon>
        <taxon>Cercopithecidae</taxon>
        <taxon>Cercopithecinae</taxon>
        <taxon>Macaca</taxon>
    </lineage>
</organism>
<protein>
    <recommendedName>
        <fullName evidence="4">Secreted protein</fullName>
    </recommendedName>
</protein>
<sequence length="101" mass="11487">MFLMLFCAVPVSLLPKCIKLFLKRRGVGPAVAHACNSSTSGGRGRWITEVRSLRSAWPMWRNPVSTKNTKISWAWWHVPVISATQESETGEPLEPRRQRLQ</sequence>
<feature type="signal peptide" evidence="1">
    <location>
        <begin position="1"/>
        <end position="19"/>
    </location>
</feature>
<evidence type="ECO:0008006" key="4">
    <source>
        <dbReference type="Google" id="ProtNLM"/>
    </source>
</evidence>
<dbReference type="GeneTree" id="ENSGT00960000191503"/>
<dbReference type="AlphaFoldDB" id="A0A5F8ATK9"/>
<evidence type="ECO:0000256" key="1">
    <source>
        <dbReference type="SAM" id="SignalP"/>
    </source>
</evidence>
<proteinExistence type="predicted"/>
<keyword evidence="3" id="KW-1185">Reference proteome</keyword>
<evidence type="ECO:0000313" key="2">
    <source>
        <dbReference type="Ensembl" id="ENSMMUP00000080246.1"/>
    </source>
</evidence>
<evidence type="ECO:0000313" key="3">
    <source>
        <dbReference type="Proteomes" id="UP000006718"/>
    </source>
</evidence>
<dbReference type="InParanoid" id="A0A5F8ATK9"/>
<dbReference type="VEuPathDB" id="HostDB:ENSMMUG00000051180"/>